<organism evidence="1 2">
    <name type="scientific">Liquorilactobacillus capillatus DSM 19910</name>
    <dbReference type="NCBI Taxonomy" id="1423731"/>
    <lineage>
        <taxon>Bacteria</taxon>
        <taxon>Bacillati</taxon>
        <taxon>Bacillota</taxon>
        <taxon>Bacilli</taxon>
        <taxon>Lactobacillales</taxon>
        <taxon>Lactobacillaceae</taxon>
        <taxon>Liquorilactobacillus</taxon>
    </lineage>
</organism>
<dbReference type="Proteomes" id="UP000051621">
    <property type="component" value="Unassembled WGS sequence"/>
</dbReference>
<dbReference type="EMBL" id="AZEF01000032">
    <property type="protein sequence ID" value="KRL00870.1"/>
    <property type="molecule type" value="Genomic_DNA"/>
</dbReference>
<evidence type="ECO:0000313" key="2">
    <source>
        <dbReference type="Proteomes" id="UP000051621"/>
    </source>
</evidence>
<keyword evidence="2" id="KW-1185">Reference proteome</keyword>
<dbReference type="GO" id="GO:0030153">
    <property type="term" value="P:bacteriocin immunity"/>
    <property type="evidence" value="ECO:0007669"/>
    <property type="project" value="InterPro"/>
</dbReference>
<dbReference type="AlphaFoldDB" id="A0A0R1LYX6"/>
<sequence>MFKKSKIENQEILSKMYDFVLNPDISERERKIGLMAKKDLEKNRYTVAVVNKVMVSLQREAMTKRLTPAAAAFYHELEPILNKIAPIGTNRGWIMFHNSYLD</sequence>
<reference evidence="1 2" key="1">
    <citation type="journal article" date="2015" name="Genome Announc.">
        <title>Expanding the biotechnology potential of lactobacilli through comparative genomics of 213 strains and associated genera.</title>
        <authorList>
            <person name="Sun Z."/>
            <person name="Harris H.M."/>
            <person name="McCann A."/>
            <person name="Guo C."/>
            <person name="Argimon S."/>
            <person name="Zhang W."/>
            <person name="Yang X."/>
            <person name="Jeffery I.B."/>
            <person name="Cooney J.C."/>
            <person name="Kagawa T.F."/>
            <person name="Liu W."/>
            <person name="Song Y."/>
            <person name="Salvetti E."/>
            <person name="Wrobel A."/>
            <person name="Rasinkangas P."/>
            <person name="Parkhill J."/>
            <person name="Rea M.C."/>
            <person name="O'Sullivan O."/>
            <person name="Ritari J."/>
            <person name="Douillard F.P."/>
            <person name="Paul Ross R."/>
            <person name="Yang R."/>
            <person name="Briner A.E."/>
            <person name="Felis G.E."/>
            <person name="de Vos W.M."/>
            <person name="Barrangou R."/>
            <person name="Klaenhammer T.R."/>
            <person name="Caufield P.W."/>
            <person name="Cui Y."/>
            <person name="Zhang H."/>
            <person name="O'Toole P.W."/>
        </authorList>
    </citation>
    <scope>NUCLEOTIDE SEQUENCE [LARGE SCALE GENOMIC DNA]</scope>
    <source>
        <strain evidence="1 2">DSM 19910</strain>
    </source>
</reference>
<dbReference type="Pfam" id="PF08951">
    <property type="entry name" value="EntA_Immun"/>
    <property type="match status" value="1"/>
</dbReference>
<dbReference type="InterPro" id="IPR015046">
    <property type="entry name" value="LciA_Immunity-like"/>
</dbReference>
<proteinExistence type="predicted"/>
<accession>A0A0R1LYX6</accession>
<comment type="caution">
    <text evidence="1">The sequence shown here is derived from an EMBL/GenBank/DDBJ whole genome shotgun (WGS) entry which is preliminary data.</text>
</comment>
<evidence type="ECO:0000313" key="1">
    <source>
        <dbReference type="EMBL" id="KRL00870.1"/>
    </source>
</evidence>
<name>A0A0R1LYX6_9LACO</name>
<evidence type="ECO:0008006" key="3">
    <source>
        <dbReference type="Google" id="ProtNLM"/>
    </source>
</evidence>
<dbReference type="PATRIC" id="fig|1423731.3.peg.1744"/>
<gene>
    <name evidence="1" type="ORF">FC81_GL001703</name>
</gene>
<dbReference type="CDD" id="cd21059">
    <property type="entry name" value="LciA-like"/>
    <property type="match status" value="1"/>
</dbReference>
<protein>
    <recommendedName>
        <fullName evidence="3">Gar-IM</fullName>
    </recommendedName>
</protein>